<dbReference type="Proteomes" id="UP001497453">
    <property type="component" value="Chromosome 9"/>
</dbReference>
<reference evidence="2" key="1">
    <citation type="submission" date="2024-04" db="EMBL/GenBank/DDBJ databases">
        <authorList>
            <person name="Shaw F."/>
            <person name="Minotto A."/>
        </authorList>
    </citation>
    <scope>NUCLEOTIDE SEQUENCE [LARGE SCALE GENOMIC DNA]</scope>
</reference>
<keyword evidence="2" id="KW-1185">Reference proteome</keyword>
<sequence>MAYGVPIDDDFLRTLPEYKNKTTLTAKDRSTVALQQKFVYRDQAIKRLDELKSDFGDGVSTLCLVYNATGDTITCHDTQSWKGHFYKQSPENSFENGQWSIFMHVKPSVLPEGCTGAVIYRTKQHADVFLGWQNPWAPGSDTSCWAECRAWDHWWGTGSKSFMEHLLYDKAHSTHEDSSNGYKANISIGDSTTSYCEAAISLL</sequence>
<protein>
    <submittedName>
        <fullName evidence="1">Uncharacterized protein</fullName>
    </submittedName>
</protein>
<dbReference type="PANTHER" id="PTHR36482:SF5">
    <property type="entry name" value="23 KDA JASMONATE-INDUCED PROTEIN-LIKE"/>
    <property type="match status" value="1"/>
</dbReference>
<accession>A0ABP1E9U8</accession>
<dbReference type="Pfam" id="PF21230">
    <property type="entry name" value="Nakanori"/>
    <property type="match status" value="1"/>
</dbReference>
<organism evidence="1 2">
    <name type="scientific">Somion occarium</name>
    <dbReference type="NCBI Taxonomy" id="3059160"/>
    <lineage>
        <taxon>Eukaryota</taxon>
        <taxon>Fungi</taxon>
        <taxon>Dikarya</taxon>
        <taxon>Basidiomycota</taxon>
        <taxon>Agaricomycotina</taxon>
        <taxon>Agaricomycetes</taxon>
        <taxon>Polyporales</taxon>
        <taxon>Cerrenaceae</taxon>
        <taxon>Somion</taxon>
    </lineage>
</organism>
<evidence type="ECO:0000313" key="1">
    <source>
        <dbReference type="EMBL" id="CAL1716098.1"/>
    </source>
</evidence>
<dbReference type="InterPro" id="IPR053085">
    <property type="entry name" value="Jasmonate-induced_protein"/>
</dbReference>
<dbReference type="EMBL" id="OZ037952">
    <property type="protein sequence ID" value="CAL1716098.1"/>
    <property type="molecule type" value="Genomic_DNA"/>
</dbReference>
<proteinExistence type="predicted"/>
<dbReference type="InterPro" id="IPR049065">
    <property type="entry name" value="Nakanori"/>
</dbReference>
<name>A0ABP1E9U8_9APHY</name>
<gene>
    <name evidence="1" type="ORF">GFSPODELE1_LOCUS10585</name>
</gene>
<evidence type="ECO:0000313" key="2">
    <source>
        <dbReference type="Proteomes" id="UP001497453"/>
    </source>
</evidence>
<dbReference type="PANTHER" id="PTHR36482">
    <property type="entry name" value="OSJNBA0024J22.15 PROTEIN"/>
    <property type="match status" value="1"/>
</dbReference>
<dbReference type="Gene3D" id="2.60.270.50">
    <property type="match status" value="1"/>
</dbReference>